<accession>A0A0H3CPK4</accession>
<dbReference type="HOGENOM" id="CLU_3167601_0_0_6"/>
<dbReference type="EnsemblBacteria" id="ADF63111">
    <property type="protein sequence ID" value="ADF63111"/>
    <property type="gene ID" value="ECL_03577"/>
</dbReference>
<keyword evidence="2" id="KW-1185">Reference proteome</keyword>
<dbReference type="EMBL" id="CP001918">
    <property type="protein sequence ID" value="ADF63111.1"/>
    <property type="molecule type" value="Genomic_DNA"/>
</dbReference>
<sequence length="47" mass="5459">MIMNWVRGYAEGQMEANCADCYICQFDDMDMVIQVVDPQQTTSDRVH</sequence>
<organism evidence="1 2">
    <name type="scientific">Enterobacter cloacae subsp. cloacae (strain ATCC 13047 / DSM 30054 / NBRC 13535 / NCTC 10005 / WDCM 00083 / NCDC 279-56)</name>
    <dbReference type="NCBI Taxonomy" id="716541"/>
    <lineage>
        <taxon>Bacteria</taxon>
        <taxon>Pseudomonadati</taxon>
        <taxon>Pseudomonadota</taxon>
        <taxon>Gammaproteobacteria</taxon>
        <taxon>Enterobacterales</taxon>
        <taxon>Enterobacteriaceae</taxon>
        <taxon>Enterobacter</taxon>
        <taxon>Enterobacter cloacae complex</taxon>
    </lineage>
</organism>
<protein>
    <submittedName>
        <fullName evidence="1">Uncharacterized protein</fullName>
    </submittedName>
</protein>
<evidence type="ECO:0000313" key="2">
    <source>
        <dbReference type="Proteomes" id="UP000002363"/>
    </source>
</evidence>
<name>A0A0H3CPK4_ENTCC</name>
<dbReference type="AlphaFoldDB" id="A0A0H3CPK4"/>
<dbReference type="Proteomes" id="UP000002363">
    <property type="component" value="Chromosome"/>
</dbReference>
<evidence type="ECO:0000313" key="1">
    <source>
        <dbReference type="EMBL" id="ADF63111.1"/>
    </source>
</evidence>
<reference evidence="1 2" key="1">
    <citation type="journal article" date="2010" name="J. Bacteriol.">
        <title>Complete genome sequence of Enterobacter cloacae subsp. cloacae type strain ATCC 13047.</title>
        <authorList>
            <person name="Ren Y."/>
            <person name="Ren Y."/>
            <person name="Zhou Z."/>
            <person name="Guo X."/>
            <person name="Li Y."/>
            <person name="Feng L."/>
            <person name="Wang L."/>
        </authorList>
    </citation>
    <scope>NUCLEOTIDE SEQUENCE [LARGE SCALE GENOMIC DNA]</scope>
    <source>
        <strain evidence="2">ATCC 13047 / DSM 30054 / NBRC 13535 / NCTC 10005 / WDCM 00083 / NCDC 279-56</strain>
    </source>
</reference>
<dbReference type="KEGG" id="enc:ECL_03577"/>
<gene>
    <name evidence="1" type="ordered locus">ECL_03577</name>
</gene>
<proteinExistence type="predicted"/>